<organism evidence="3 4">
    <name type="scientific">Trinickia violacea</name>
    <dbReference type="NCBI Taxonomy" id="2571746"/>
    <lineage>
        <taxon>Bacteria</taxon>
        <taxon>Pseudomonadati</taxon>
        <taxon>Pseudomonadota</taxon>
        <taxon>Betaproteobacteria</taxon>
        <taxon>Burkholderiales</taxon>
        <taxon>Burkholderiaceae</taxon>
        <taxon>Trinickia</taxon>
    </lineage>
</organism>
<feature type="compositionally biased region" description="Polar residues" evidence="1">
    <location>
        <begin position="401"/>
        <end position="416"/>
    </location>
</feature>
<dbReference type="OrthoDB" id="9129375at2"/>
<sequence>MIVRLISHDFVRQSARFAFGKATAVAIACALLGAAANAATIDAAASASAAASAPAAASETVPLSGTQYTVKAGQSLNDVAIDVTQSHDRSVLARAAKALFDANPKAFMGGDPSRMRVGAVLNVPSLDATGNVAASGAEAVGAASGVAASTAAAASAVVPASSVAAQTGGASASATTTAQAASNPGAASAAVPASAGATGQHGWTGAIQQSASVPGETLASESGASVPAVAMAPAASSAQPHVSSLQQLLALKNRVLMALQAHGFGPAHPEASHRAPAAGASVSTGQQTLAASGASGAVAAAVTPEVVSRPAEVAAPHVAGGELIFNGWEINIGALSAAVAALLVLIVGWFMRSRKRAAAAAAAAAAAEERIEKRVRAAADSTDSAPAEKPAAEQAADEASTDVTISQQGRDASHDAATTLSDEAAEAEYIATLKESPNSKGALMGLVGIYAERRDVARFADVAQRVWHLSGGRGPNWRHVASLGRQLDAHNPLYAEAGAAPGANLAPLESSGGGMASVDVPEKAPADAHDGAAAADASGVTGESGAKPVTGAVDSAQAGEPLAEAKEADAGADGAQIEPPSATAQAEEAAPGEQEAVPPTVHAEAEIPHDAQAAPQAEEPTPAATEESTPSTADAAPHAADAESRANDAASRTHAIAARLEAMAAQVEAAKSRESETAPHGEAATSPAPELTWPHDEPDTHAGEVPPALTDAFAPPPPFPSEAISALNSLDLSLPPRLETEPAEPLRASHDDIAVPSPVSLTTQPVVAPEITEQQAVPPFVPEPPHAADAIEAGIAGSASVAGLGAARFGALNLNFDLDLPASTSPLPTFTPEELAKIARNKLDLAAEYIELGDIAGARTLINEVIESNDAATRNDARAMLSTLAPLS</sequence>
<feature type="compositionally biased region" description="Basic and acidic residues" evidence="1">
    <location>
        <begin position="520"/>
        <end position="530"/>
    </location>
</feature>
<evidence type="ECO:0000313" key="3">
    <source>
        <dbReference type="EMBL" id="QCP54607.1"/>
    </source>
</evidence>
<keyword evidence="4" id="KW-1185">Reference proteome</keyword>
<feature type="region of interest" description="Disordered" evidence="1">
    <location>
        <begin position="667"/>
        <end position="724"/>
    </location>
</feature>
<feature type="compositionally biased region" description="Low complexity" evidence="1">
    <location>
        <begin position="385"/>
        <end position="394"/>
    </location>
</feature>
<feature type="region of interest" description="Disordered" evidence="1">
    <location>
        <begin position="510"/>
        <end position="551"/>
    </location>
</feature>
<dbReference type="InterPro" id="IPR020011">
    <property type="entry name" value="FimV_C"/>
</dbReference>
<protein>
    <recommendedName>
        <fullName evidence="5">Fimbrial protein FimV</fullName>
    </recommendedName>
</protein>
<feature type="region of interest" description="Disordered" evidence="1">
    <location>
        <begin position="376"/>
        <end position="416"/>
    </location>
</feature>
<proteinExistence type="predicted"/>
<evidence type="ECO:0008006" key="5">
    <source>
        <dbReference type="Google" id="ProtNLM"/>
    </source>
</evidence>
<feature type="compositionally biased region" description="Low complexity" evidence="1">
    <location>
        <begin position="612"/>
        <end position="639"/>
    </location>
</feature>
<dbReference type="Proteomes" id="UP000298656">
    <property type="component" value="Chromosome 2"/>
</dbReference>
<dbReference type="RefSeq" id="WP_137337366.1">
    <property type="nucleotide sequence ID" value="NZ_CP040078.1"/>
</dbReference>
<name>A0A4P8J1B2_9BURK</name>
<feature type="region of interest" description="Disordered" evidence="1">
    <location>
        <begin position="563"/>
        <end position="597"/>
    </location>
</feature>
<feature type="compositionally biased region" description="Basic and acidic residues" evidence="1">
    <location>
        <begin position="670"/>
        <end position="679"/>
    </location>
</feature>
<evidence type="ECO:0000313" key="4">
    <source>
        <dbReference type="Proteomes" id="UP000298656"/>
    </source>
</evidence>
<dbReference type="EMBL" id="CP040078">
    <property type="protein sequence ID" value="QCP54607.1"/>
    <property type="molecule type" value="Genomic_DNA"/>
</dbReference>
<dbReference type="NCBIfam" id="TIGR03504">
    <property type="entry name" value="FimV_Cterm"/>
    <property type="match status" value="1"/>
</dbReference>
<dbReference type="InterPro" id="IPR038440">
    <property type="entry name" value="FimV_C_sf"/>
</dbReference>
<feature type="region of interest" description="Disordered" evidence="1">
    <location>
        <begin position="612"/>
        <end position="652"/>
    </location>
</feature>
<evidence type="ECO:0000256" key="2">
    <source>
        <dbReference type="SAM" id="SignalP"/>
    </source>
</evidence>
<reference evidence="3 4" key="1">
    <citation type="submission" date="2019-05" db="EMBL/GenBank/DDBJ databases">
        <title>Burkholderia sp. DHOD12, isolated from subtropical forest soil.</title>
        <authorList>
            <person name="Gao Z.-H."/>
            <person name="Qiu L.-H."/>
        </authorList>
    </citation>
    <scope>NUCLEOTIDE SEQUENCE [LARGE SCALE GENOMIC DNA]</scope>
    <source>
        <strain evidence="3 4">DHOD12</strain>
    </source>
</reference>
<feature type="compositionally biased region" description="Basic and acidic residues" evidence="1">
    <location>
        <begin position="693"/>
        <end position="702"/>
    </location>
</feature>
<feature type="signal peptide" evidence="2">
    <location>
        <begin position="1"/>
        <end position="38"/>
    </location>
</feature>
<evidence type="ECO:0000256" key="1">
    <source>
        <dbReference type="SAM" id="MobiDB-lite"/>
    </source>
</evidence>
<dbReference type="Gene3D" id="1.20.58.2200">
    <property type="match status" value="1"/>
</dbReference>
<gene>
    <name evidence="3" type="ORF">FAZ95_37700</name>
</gene>
<feature type="compositionally biased region" description="Low complexity" evidence="1">
    <location>
        <begin position="571"/>
        <end position="597"/>
    </location>
</feature>
<accession>A0A4P8J1B2</accession>
<keyword evidence="2" id="KW-0732">Signal</keyword>
<dbReference type="KEGG" id="tvl:FAZ95_37700"/>
<dbReference type="AlphaFoldDB" id="A0A4P8J1B2"/>
<feature type="chain" id="PRO_5020916189" description="Fimbrial protein FimV" evidence="2">
    <location>
        <begin position="39"/>
        <end position="888"/>
    </location>
</feature>